<gene>
    <name evidence="6" type="ORF">PSON_ATCC_30995.1.T0810235</name>
</gene>
<reference evidence="6" key="1">
    <citation type="submission" date="2021-01" db="EMBL/GenBank/DDBJ databases">
        <authorList>
            <consortium name="Genoscope - CEA"/>
            <person name="William W."/>
        </authorList>
    </citation>
    <scope>NUCLEOTIDE SEQUENCE</scope>
</reference>
<dbReference type="OrthoDB" id="1286602at2759"/>
<comment type="caution">
    <text evidence="6">The sequence shown here is derived from an EMBL/GenBank/DDBJ whole genome shotgun (WGS) entry which is preliminary data.</text>
</comment>
<feature type="coiled-coil region" evidence="3">
    <location>
        <begin position="502"/>
        <end position="529"/>
    </location>
</feature>
<dbReference type="InterPro" id="IPR050349">
    <property type="entry name" value="WD_LIS1/nudF_dynein_reg"/>
</dbReference>
<proteinExistence type="predicted"/>
<name>A0A8S1PMG9_9CILI</name>
<keyword evidence="2" id="KW-0677">Repeat</keyword>
<dbReference type="Proteomes" id="UP000692954">
    <property type="component" value="Unassembled WGS sequence"/>
</dbReference>
<feature type="coiled-coil region" evidence="3">
    <location>
        <begin position="1307"/>
        <end position="1341"/>
    </location>
</feature>
<feature type="coiled-coil region" evidence="3">
    <location>
        <begin position="1242"/>
        <end position="1269"/>
    </location>
</feature>
<evidence type="ECO:0000256" key="4">
    <source>
        <dbReference type="SAM" id="MobiDB-lite"/>
    </source>
</evidence>
<keyword evidence="3" id="KW-0175">Coiled coil</keyword>
<dbReference type="Pfam" id="PF05729">
    <property type="entry name" value="NACHT"/>
    <property type="match status" value="1"/>
</dbReference>
<dbReference type="EMBL" id="CAJJDN010000081">
    <property type="protein sequence ID" value="CAD8104196.1"/>
    <property type="molecule type" value="Genomic_DNA"/>
</dbReference>
<protein>
    <recommendedName>
        <fullName evidence="5">NACHT domain-containing protein</fullName>
    </recommendedName>
</protein>
<evidence type="ECO:0000313" key="6">
    <source>
        <dbReference type="EMBL" id="CAD8104196.1"/>
    </source>
</evidence>
<keyword evidence="7" id="KW-1185">Reference proteome</keyword>
<evidence type="ECO:0000256" key="3">
    <source>
        <dbReference type="SAM" id="Coils"/>
    </source>
</evidence>
<evidence type="ECO:0000256" key="2">
    <source>
        <dbReference type="ARBA" id="ARBA00022737"/>
    </source>
</evidence>
<organism evidence="6 7">
    <name type="scientific">Paramecium sonneborni</name>
    <dbReference type="NCBI Taxonomy" id="65129"/>
    <lineage>
        <taxon>Eukaryota</taxon>
        <taxon>Sar</taxon>
        <taxon>Alveolata</taxon>
        <taxon>Ciliophora</taxon>
        <taxon>Intramacronucleata</taxon>
        <taxon>Oligohymenophorea</taxon>
        <taxon>Peniculida</taxon>
        <taxon>Parameciidae</taxon>
        <taxon>Paramecium</taxon>
    </lineage>
</organism>
<dbReference type="InterPro" id="IPR007111">
    <property type="entry name" value="NACHT_NTPase"/>
</dbReference>
<sequence>MNKTISILRGGGCGTSQISPQDSIAKTTKKDKDLELENFITKFDFYVEQICTRASVAVNQSESQEIMIALQWFFFQEESIYKLNKSAEKVMKSYNLILEGIRKLLKSCQIYIKTDQFKCLYILQTTASLSKVIFSFHIMNDERFMKYDLQKEFLDISDELKQQMEIEKNDMIQIQMELYLFLTKTSFEMAPNNSNEREEILKGCLSGIIQSIIQMKPSAELLESLFQGACLLYKMYSVQKNRKQYEVYFQIDILQWEIISYFKYEKQKNLEEVLLQIQAIHENLVQNSNNWKNHFLWIQMIAKILMYNPLLSKKKLQQLIDLYNYKVDSNQIWKEYQNKGLLIQLNKSSNSTIILLNKLQNKESILQFDRIILEDCFKEWENFLLLKDFLLNDYEPNINFTFCSYLQCKLKVGCTEFYKNDNILVVSQIQTFFHFIISNKLLTLFNENYEKLGLVIKSYQNLMKHNIQFNKKIQQAMQNSEINKMILNFKQYFLNTQNIIKFVRLNQNKQNCQTQLLEFQNELNNFQQLKYLIKNLRIRQMRKINLKFKMTEEKVKIQMELTKLTLRHSFLDNFKKKLLALLAVSLNQQNFLKTASSLIQLITNSWKQLEQLERLEVTKLQKNNNMIQYFEVQLNKLFLDYEEIDQELNHDNNESMFFLKEIIQIKQEIAPLLNPQNSKEIKGLIKYIQNLRFKHLKLHLKLDTIKKSFLNMLAQTSPEELQQLLEFINLNEFLFSVIKNYPKRLNYCNGEIEKVTMVELKSLQFTEQDYQSTLSKQKGLIEYLQFCLSIEKQMISKEELDLELIQKELGYLFIEESPSQMFIQTIESLFLTSDELVKNLIEEKLNLSELILIKEKFYNCLKELGKIKKSRNHQSIDQIGSGYCNQLANQTETVIRILETFEKSDKEIFLILLKEELMNFKNLLSINQQEIKEKDEKIKKQSNQIEEVQSPQQLLIQRENDQMLEKQSNDDIEQNDQNFNFRSNENYNTYLKCMIKLVQLQQQKITEKMKGLDKLLEVSYSFSNDIDLIQKQTQDTQEKCSQIFQCRFRQIIMSFEKLTSSPINLQQKKNENFLHYFGRIQSNLQLGINDFEITQIQTNICDFLNTLKMYFSDKLKQPIYFANTKIEQENMIHQIRKLYLETSKEEENDYKSNQELDLFDTLNKKFKDYHNNEEWKIKQGLVFTIIQISSNCFTNSIIQFCQKALIQLWISEKDQRVRNLLKNENLINMQMQILKKDWQTQHNRVSGEMQQMLMKIDQLQEEVSHEANLNKRDQQLRELGETTKLLDEYIENISEMGQQLRLITDFVNHIRKNLLRVEGKINEMNEQLNRMDNDVKSLRGKSVEQLFEIRKWKVLKEAAYKNVKSIYVPLKTQEKGKNEQSYLMNLDQFDDKEGEVNEFLQEEKTVMLIHGIAGSGKSTTAKKIEEIIWKLHEVNKKIGNQTLIPIYISLPSLKNPVFQAVEETLRSDEYGFEALQLKECKEKLQNKEFRFMLIMDSYDEMKLENIQKNLYINNKLKQNWSDPLVIFTTRSEIFTSINYIDWFAPEEKTKFKEIQLLKFDKHQTKEYLKKFTIQSIKMQIFEIYEWQIQITKGCMDINKFELCWEQLKQSFLKFEGSKLKSEALLNQKQIENILIFLKDDNFFALKSNEALRSLRINLQKLWSIEKYFQMMKQINLNRLVETPYMIEIIVQVLPQMMIKATEITKMKENFINNFSKMFKKFLKSKYLIYMNKQQKNKHQIKQLEEFKQDSIGIQEEEFQVIVKKIVFRKLKNCLILKQARTLIQHLQNLQQKLRWIPGLANQINFIYFFYTSISLSIILL</sequence>
<evidence type="ECO:0000313" key="7">
    <source>
        <dbReference type="Proteomes" id="UP000692954"/>
    </source>
</evidence>
<feature type="domain" description="NACHT" evidence="5">
    <location>
        <begin position="1406"/>
        <end position="1571"/>
    </location>
</feature>
<accession>A0A8S1PMG9</accession>
<evidence type="ECO:0000256" key="1">
    <source>
        <dbReference type="ARBA" id="ARBA00022574"/>
    </source>
</evidence>
<evidence type="ECO:0000259" key="5">
    <source>
        <dbReference type="Pfam" id="PF05729"/>
    </source>
</evidence>
<dbReference type="PANTHER" id="PTHR44129">
    <property type="entry name" value="WD REPEAT-CONTAINING PROTEIN POP1"/>
    <property type="match status" value="1"/>
</dbReference>
<feature type="region of interest" description="Disordered" evidence="4">
    <location>
        <begin position="1"/>
        <end position="20"/>
    </location>
</feature>
<keyword evidence="1" id="KW-0853">WD repeat</keyword>